<organism evidence="1">
    <name type="scientific">Klebsiella aerogenes</name>
    <name type="common">Enterobacter aerogenes</name>
    <dbReference type="NCBI Taxonomy" id="548"/>
    <lineage>
        <taxon>Bacteria</taxon>
        <taxon>Pseudomonadati</taxon>
        <taxon>Pseudomonadota</taxon>
        <taxon>Gammaproteobacteria</taxon>
        <taxon>Enterobacterales</taxon>
        <taxon>Enterobacteriaceae</taxon>
        <taxon>Klebsiella/Raoultella group</taxon>
        <taxon>Klebsiella</taxon>
    </lineage>
</organism>
<protein>
    <submittedName>
        <fullName evidence="1">Uncharacterized protein</fullName>
    </submittedName>
</protein>
<evidence type="ECO:0000313" key="1">
    <source>
        <dbReference type="EMBL" id="ANS55064.1"/>
    </source>
</evidence>
<sequence length="84" mass="9504">MRLAPEGFARLQSPLDGFLHEMTPVLPDIHPIPASKRPEIASEWPHLAARFSYPQITARDLSIRLQPLCLQSASRPDFKVRGFL</sequence>
<proteinExistence type="predicted"/>
<name>A0A1B1LPU4_KLEAE</name>
<keyword evidence="1" id="KW-0614">Plasmid</keyword>
<dbReference type="AlphaFoldDB" id="A0A1B1LPU4"/>
<geneLocation type="plasmid" evidence="1">
    <name>pEA49-KPC</name>
</geneLocation>
<accession>A0A1B1LPU4</accession>
<reference evidence="1" key="1">
    <citation type="submission" date="2015-12" db="EMBL/GenBank/DDBJ databases">
        <title>Dynamic change of carbapenemase-encoding plasmids in Enterobacter aerogenes outbreak strains.</title>
        <authorList>
            <person name="Li R."/>
            <person name="Lin D."/>
            <person name="Chen S."/>
        </authorList>
    </citation>
    <scope>NUCLEOTIDE SEQUENCE</scope>
    <source>
        <plasmid evidence="1">pEA49-KPC</plasmid>
    </source>
</reference>
<dbReference type="EMBL" id="KU318419">
    <property type="protein sequence ID" value="ANS55064.1"/>
    <property type="molecule type" value="Genomic_DNA"/>
</dbReference>